<dbReference type="AlphaFoldDB" id="A0A2I0L3M3"/>
<dbReference type="InterPro" id="IPR043502">
    <property type="entry name" value="DNA/RNA_pol_sf"/>
</dbReference>
<comment type="caution">
    <text evidence="2">The sequence shown here is derived from an EMBL/GenBank/DDBJ whole genome shotgun (WGS) entry which is preliminary data.</text>
</comment>
<dbReference type="SUPFAM" id="SSF56672">
    <property type="entry name" value="DNA/RNA polymerases"/>
    <property type="match status" value="1"/>
</dbReference>
<dbReference type="PANTHER" id="PTHR11439:SF455">
    <property type="entry name" value="RLK (RECEPTOR-LIKE PROTEIN KINASE) 8, PUTATIVE-RELATED"/>
    <property type="match status" value="1"/>
</dbReference>
<feature type="domain" description="Reverse transcriptase Ty1/copia-type" evidence="1">
    <location>
        <begin position="327"/>
        <end position="415"/>
    </location>
</feature>
<dbReference type="CDD" id="cd09272">
    <property type="entry name" value="RNase_HI_RT_Ty1"/>
    <property type="match status" value="1"/>
</dbReference>
<dbReference type="InterPro" id="IPR013103">
    <property type="entry name" value="RVT_2"/>
</dbReference>
<name>A0A2I0L3M3_PUNGR</name>
<reference evidence="2 3" key="1">
    <citation type="submission" date="2017-11" db="EMBL/GenBank/DDBJ databases">
        <title>De-novo sequencing of pomegranate (Punica granatum L.) genome.</title>
        <authorList>
            <person name="Akparov Z."/>
            <person name="Amiraslanov A."/>
            <person name="Hajiyeva S."/>
            <person name="Abbasov M."/>
            <person name="Kaur K."/>
            <person name="Hamwieh A."/>
            <person name="Solovyev V."/>
            <person name="Salamov A."/>
            <person name="Braich B."/>
            <person name="Kosarev P."/>
            <person name="Mahmoud A."/>
            <person name="Hajiyev E."/>
            <person name="Babayeva S."/>
            <person name="Izzatullayeva V."/>
            <person name="Mammadov A."/>
            <person name="Mammadov A."/>
            <person name="Sharifova S."/>
            <person name="Ojaghi J."/>
            <person name="Eynullazada K."/>
            <person name="Bayramov B."/>
            <person name="Abdulazimova A."/>
            <person name="Shahmuradov I."/>
        </authorList>
    </citation>
    <scope>NUCLEOTIDE SEQUENCE [LARGE SCALE GENOMIC DNA]</scope>
    <source>
        <strain evidence="3">cv. AG2017</strain>
        <tissue evidence="2">Leaf</tissue>
    </source>
</reference>
<sequence>MTLLLATYGFLDHVEGRAIAPNKTITAADGTIAANPDYLRWESRDNFTLTCVMLAVTEEIGVTILTAKTSQEAWTSLATSFLTQTAAQEDLLDQQWRDLKKGNQSMAKFIGTIGGEVGQRRLGQAGQPNSSQNYPGQFNSGSIRDPCFGPGSFGSQGHVSLSRWMTVGSLLVLHLLLIHDQSTESGVSAEVTEGNDVAPVTQNTHRMTTRSKDGTLPPPRFTISRHPSAFSVSAALQEPQTFAQARKHSTWRAAMEEEYLALLQNHTWDLVPPSPAQNVVGCKWVYRIKQKADGTIDHYKARLVAKGFNQREGVDYSETFSLVIKLVYMSQPPGFLDASRPNYVCRLRRSLYGLKQAPRAWFQHLNTYLQRLGFSDSKLDPSLFILRGPTYLVYLLVYVDDIILTGTPVNQVCQFMHCPTTVHWMVVKRILRYLKGTITYGLHIRPGSISSIHGFSDADWAGNPDDHCSVSGFIVFLGSNPISWSSKKHRTVALSSTESEYKSLANATAEILWL</sequence>
<feature type="domain" description="Reverse transcriptase Ty1/copia-type" evidence="1">
    <location>
        <begin position="265"/>
        <end position="326"/>
    </location>
</feature>
<dbReference type="Pfam" id="PF07727">
    <property type="entry name" value="RVT_2"/>
    <property type="match status" value="2"/>
</dbReference>
<organism evidence="2 3">
    <name type="scientific">Punica granatum</name>
    <name type="common">Pomegranate</name>
    <dbReference type="NCBI Taxonomy" id="22663"/>
    <lineage>
        <taxon>Eukaryota</taxon>
        <taxon>Viridiplantae</taxon>
        <taxon>Streptophyta</taxon>
        <taxon>Embryophyta</taxon>
        <taxon>Tracheophyta</taxon>
        <taxon>Spermatophyta</taxon>
        <taxon>Magnoliopsida</taxon>
        <taxon>eudicotyledons</taxon>
        <taxon>Gunneridae</taxon>
        <taxon>Pentapetalae</taxon>
        <taxon>rosids</taxon>
        <taxon>malvids</taxon>
        <taxon>Myrtales</taxon>
        <taxon>Lythraceae</taxon>
        <taxon>Punica</taxon>
    </lineage>
</organism>
<evidence type="ECO:0000259" key="1">
    <source>
        <dbReference type="Pfam" id="PF07727"/>
    </source>
</evidence>
<dbReference type="PANTHER" id="PTHR11439">
    <property type="entry name" value="GAG-POL-RELATED RETROTRANSPOSON"/>
    <property type="match status" value="1"/>
</dbReference>
<keyword evidence="3" id="KW-1185">Reference proteome</keyword>
<dbReference type="Proteomes" id="UP000233551">
    <property type="component" value="Unassembled WGS sequence"/>
</dbReference>
<evidence type="ECO:0000313" key="2">
    <source>
        <dbReference type="EMBL" id="PKI75309.1"/>
    </source>
</evidence>
<dbReference type="EMBL" id="PGOL01000180">
    <property type="protein sequence ID" value="PKI75309.1"/>
    <property type="molecule type" value="Genomic_DNA"/>
</dbReference>
<accession>A0A2I0L3M3</accession>
<gene>
    <name evidence="2" type="ORF">CRG98_004349</name>
</gene>
<proteinExistence type="predicted"/>
<dbReference type="Pfam" id="PF14223">
    <property type="entry name" value="Retrotran_gag_2"/>
    <property type="match status" value="1"/>
</dbReference>
<dbReference type="STRING" id="22663.A0A2I0L3M3"/>
<evidence type="ECO:0000313" key="3">
    <source>
        <dbReference type="Proteomes" id="UP000233551"/>
    </source>
</evidence>
<protein>
    <recommendedName>
        <fullName evidence="1">Reverse transcriptase Ty1/copia-type domain-containing protein</fullName>
    </recommendedName>
</protein>